<dbReference type="AlphaFoldDB" id="A0A843BCS8"/>
<evidence type="ECO:0000313" key="1">
    <source>
        <dbReference type="EMBL" id="MBI1627080.1"/>
    </source>
</evidence>
<dbReference type="EMBL" id="JABBCQ020000042">
    <property type="protein sequence ID" value="MBI1627080.1"/>
    <property type="molecule type" value="Genomic_DNA"/>
</dbReference>
<dbReference type="Proteomes" id="UP000530032">
    <property type="component" value="Unassembled WGS sequence"/>
</dbReference>
<comment type="caution">
    <text evidence="1">The sequence shown here is derived from an EMBL/GenBank/DDBJ whole genome shotgun (WGS) entry which is preliminary data.</text>
</comment>
<dbReference type="RefSeq" id="WP_198462419.1">
    <property type="nucleotide sequence ID" value="NZ_JABBCQ020000042.1"/>
</dbReference>
<keyword evidence="2" id="KW-1185">Reference proteome</keyword>
<proteinExistence type="predicted"/>
<reference evidence="1" key="1">
    <citation type="submission" date="2020-12" db="EMBL/GenBank/DDBJ databases">
        <title>Comamonas sp. nov., isolated from stream water.</title>
        <authorList>
            <person name="Park K.-H."/>
        </authorList>
    </citation>
    <scope>NUCLEOTIDE SEQUENCE</scope>
    <source>
        <strain evidence="1">EJ-4</strain>
    </source>
</reference>
<accession>A0A843BCS8</accession>
<evidence type="ECO:0000313" key="2">
    <source>
        <dbReference type="Proteomes" id="UP000530032"/>
    </source>
</evidence>
<sequence>MSDKSQLLEFVERIQEWHGARLSAAHDIQANAKEGTSVKVIDGSGKDVTVQLTQREAMIFSMGMEAGIAHFEKLPFTVSTEPEDEDDEEF</sequence>
<organism evidence="1 2">
    <name type="scientific">Comamonas suwonensis</name>
    <dbReference type="NCBI Taxonomy" id="2606214"/>
    <lineage>
        <taxon>Bacteria</taxon>
        <taxon>Pseudomonadati</taxon>
        <taxon>Pseudomonadota</taxon>
        <taxon>Betaproteobacteria</taxon>
        <taxon>Burkholderiales</taxon>
        <taxon>Comamonadaceae</taxon>
        <taxon>Comamonas</taxon>
    </lineage>
</organism>
<gene>
    <name evidence="1" type="ORF">HF327_021685</name>
</gene>
<protein>
    <submittedName>
        <fullName evidence="1">Uncharacterized protein</fullName>
    </submittedName>
</protein>
<name>A0A843BCS8_9BURK</name>